<feature type="compositionally biased region" description="Polar residues" evidence="1">
    <location>
        <begin position="110"/>
        <end position="125"/>
    </location>
</feature>
<evidence type="ECO:0000256" key="1">
    <source>
        <dbReference type="SAM" id="MobiDB-lite"/>
    </source>
</evidence>
<feature type="compositionally biased region" description="Pro residues" evidence="1">
    <location>
        <begin position="49"/>
        <end position="58"/>
    </location>
</feature>
<dbReference type="PANTHER" id="PTHR48190:SF2">
    <property type="entry name" value="PROGRAMMED CELL DEATH PROTEIN 7"/>
    <property type="match status" value="1"/>
</dbReference>
<dbReference type="Proteomes" id="UP001059041">
    <property type="component" value="Linkage Group LG1"/>
</dbReference>
<feature type="region of interest" description="Disordered" evidence="1">
    <location>
        <begin position="266"/>
        <end position="286"/>
    </location>
</feature>
<proteinExistence type="predicted"/>
<protein>
    <submittedName>
        <fullName evidence="2">Programmed cell death 7</fullName>
    </submittedName>
</protein>
<organism evidence="2 3">
    <name type="scientific">Triplophysa rosa</name>
    <name type="common">Cave loach</name>
    <dbReference type="NCBI Taxonomy" id="992332"/>
    <lineage>
        <taxon>Eukaryota</taxon>
        <taxon>Metazoa</taxon>
        <taxon>Chordata</taxon>
        <taxon>Craniata</taxon>
        <taxon>Vertebrata</taxon>
        <taxon>Euteleostomi</taxon>
        <taxon>Actinopterygii</taxon>
        <taxon>Neopterygii</taxon>
        <taxon>Teleostei</taxon>
        <taxon>Ostariophysi</taxon>
        <taxon>Cypriniformes</taxon>
        <taxon>Nemacheilidae</taxon>
        <taxon>Triplophysa</taxon>
    </lineage>
</organism>
<comment type="caution">
    <text evidence="2">The sequence shown here is derived from an EMBL/GenBank/DDBJ whole genome shotgun (WGS) entry which is preliminary data.</text>
</comment>
<name>A0A9W7X620_TRIRA</name>
<evidence type="ECO:0000313" key="3">
    <source>
        <dbReference type="Proteomes" id="UP001059041"/>
    </source>
</evidence>
<dbReference type="GO" id="GO:0005689">
    <property type="term" value="C:U12-type spliceosomal complex"/>
    <property type="evidence" value="ECO:0007669"/>
    <property type="project" value="TreeGrafter"/>
</dbReference>
<sequence length="498" mass="58330">DNSQQHSSKSFPPPPFKDPAGSDSGLYTGPPPIPPPPGPAHTWNMYPHQWPPFPPGAPYLPFDPSRPPPGTFETPQYNDIPPPTWTQNEWNPPDPHFRGHFPPHSAPAPYQSNFRSDSTNRQNYPFTDRPWPDDYQSNQDQTRSTSTTASDEESLQRSKDERWVHGFLLQISTKDQPPEPPKYKPSIAEFRQKLYGTLQMVSELNQVRQMLEDNLENERVWTETLSKAAELKNIVRERLTSLKDPDCLGSIQRKLLLIKKKRARGRRRKREEREEMQEQEVRRAQRQAEVDKWQMKRIQEVEEKNREKELKLAADAVLSEVRKKQADTKRIQDILKSLEKLRKLRKEAAARRGMFPEKQSDETFEGHLERLRCLISKRTAVYAAEEKALRVMLEGEQEEERKRDRDIRQKKEKEKLFQKKREVDFMLFGAELPPHHPLQPFQDYYTQAERSLPALIQIRREWDQFLVPVEHPDGTPVPQGWVLPDQPSDDIWATALEK</sequence>
<dbReference type="EMBL" id="JAFHDT010000001">
    <property type="protein sequence ID" value="KAI7814414.1"/>
    <property type="molecule type" value="Genomic_DNA"/>
</dbReference>
<accession>A0A9W7X620</accession>
<feature type="region of interest" description="Disordered" evidence="1">
    <location>
        <begin position="1"/>
        <end position="159"/>
    </location>
</feature>
<reference evidence="2" key="1">
    <citation type="submission" date="2021-02" db="EMBL/GenBank/DDBJ databases">
        <title>Comparative genomics reveals that relaxation of natural selection precedes convergent phenotypic evolution of cavefish.</title>
        <authorList>
            <person name="Peng Z."/>
        </authorList>
    </citation>
    <scope>NUCLEOTIDE SEQUENCE</scope>
    <source>
        <tissue evidence="2">Muscle</tissue>
    </source>
</reference>
<feature type="non-terminal residue" evidence="2">
    <location>
        <position position="498"/>
    </location>
</feature>
<dbReference type="AlphaFoldDB" id="A0A9W7X620"/>
<dbReference type="Pfam" id="PF16021">
    <property type="entry name" value="PDCD7"/>
    <property type="match status" value="1"/>
</dbReference>
<keyword evidence="3" id="KW-1185">Reference proteome</keyword>
<gene>
    <name evidence="2" type="ORF">IRJ41_017856</name>
</gene>
<feature type="compositionally biased region" description="Pro residues" evidence="1">
    <location>
        <begin position="29"/>
        <end position="39"/>
    </location>
</feature>
<dbReference type="InterPro" id="IPR031974">
    <property type="entry name" value="PDCD7"/>
</dbReference>
<feature type="compositionally biased region" description="Polar residues" evidence="1">
    <location>
        <begin position="135"/>
        <end position="149"/>
    </location>
</feature>
<dbReference type="PANTHER" id="PTHR48190">
    <property type="entry name" value="PROGRAMMED CELL DEATH PROTEIN 7"/>
    <property type="match status" value="1"/>
</dbReference>
<evidence type="ECO:0000313" key="2">
    <source>
        <dbReference type="EMBL" id="KAI7814414.1"/>
    </source>
</evidence>
<dbReference type="InterPro" id="IPR052831">
    <property type="entry name" value="Apoptosis_promoter"/>
</dbReference>